<comment type="similarity">
    <text evidence="1">Belongs to the bacterial secretin family.</text>
</comment>
<evidence type="ECO:0000256" key="1">
    <source>
        <dbReference type="RuleBase" id="RU004003"/>
    </source>
</evidence>
<proteinExistence type="inferred from homology"/>
<dbReference type="Proteomes" id="UP000185490">
    <property type="component" value="Chromosome"/>
</dbReference>
<dbReference type="EMBL" id="CP007389">
    <property type="protein sequence ID" value="APT74616.1"/>
    <property type="molecule type" value="Genomic_DNA"/>
</dbReference>
<dbReference type="PRINTS" id="PR01032">
    <property type="entry name" value="PHAGEIV"/>
</dbReference>
<evidence type="ECO:0000259" key="2">
    <source>
        <dbReference type="Pfam" id="PF00263"/>
    </source>
</evidence>
<reference evidence="3 4" key="1">
    <citation type="submission" date="2014-02" db="EMBL/GenBank/DDBJ databases">
        <title>Diversity of Thermotogales isolates from hydrothermal vents.</title>
        <authorList>
            <person name="Haverkamp T.H.A."/>
            <person name="Lossouarn J."/>
            <person name="Geslin C."/>
            <person name="Nesbo C.L."/>
        </authorList>
    </citation>
    <scope>NUCLEOTIDE SEQUENCE [LARGE SCALE GENOMIC DNA]</scope>
    <source>
        <strain evidence="3 4">431</strain>
    </source>
</reference>
<keyword evidence="4" id="KW-1185">Reference proteome</keyword>
<dbReference type="Pfam" id="PF00263">
    <property type="entry name" value="Secretin"/>
    <property type="match status" value="1"/>
</dbReference>
<evidence type="ECO:0000313" key="4">
    <source>
        <dbReference type="Proteomes" id="UP000185490"/>
    </source>
</evidence>
<dbReference type="PANTHER" id="PTHR30604:SF1">
    <property type="entry name" value="DNA UTILIZATION PROTEIN HOFQ"/>
    <property type="match status" value="1"/>
</dbReference>
<dbReference type="InterPro" id="IPR051808">
    <property type="entry name" value="Type_IV_pilus_biogenesis"/>
</dbReference>
<accession>A0ABN4V010</accession>
<protein>
    <submittedName>
        <fullName evidence="3">Type II and III secretion system protein</fullName>
    </submittedName>
</protein>
<dbReference type="InterPro" id="IPR004846">
    <property type="entry name" value="T2SS/T3SS_dom"/>
</dbReference>
<evidence type="ECO:0000313" key="3">
    <source>
        <dbReference type="EMBL" id="APT74616.1"/>
    </source>
</evidence>
<gene>
    <name evidence="3" type="ORF">BW47_09185</name>
</gene>
<name>A0ABN4V010_9BACT</name>
<feature type="domain" description="Type II/III secretion system secretin-like" evidence="2">
    <location>
        <begin position="1145"/>
        <end position="1302"/>
    </location>
</feature>
<sequence>MKKIVILGLLISIIGYLYPNIVNVDYYSLENKLQVVVEFDREISPSEVRFNWNDSRTVYYVEIENENLQSAFLPVSKGPLEGIQLTPTRNTVAIFFFTIVPVKADWYVVGNKIVVNFPHSVVNQKFSFSFLNAPLDVVIREFSRALGINISLYEGVRDTEVNLDVKNVEIEKALRLLFLNNPNVCYAYGPDGTLYLGLEDEIKNNFAMYWQIYDGEISAERIKALLSSGTFMNFLKDKSKVFVYGGIREHRLVSDAISVRPTKSWYYYSYTVDANIVENFLNNISTIYDFKYVVLASLKQVAIYANSEVANTVGYLVSTLKDVNALDYDGMIDVKVKYPERIVQVLESLNIPYKVFGGIIKVPSFYKEIVERLNNDRSIGNPYRMVFEDISLKTVKNAMDYLGISENNGKVIESNGKVFVTLFVTEEIYRRFNQFVEISGTKTAKVKVSDDKLKNVRIMKKFDDGSVLVEGKEKVIEELMKISKKERRYVVKLTPFDPPKDLIISMVDATPVFQSDYTIVFEGVDDSTISEIEKIRDQFGKQIVELRKIEPESKKILEDLFNVNVYELKDKVYIEGDRAKEAKDFYEKNIGTMYIEEVKVDIENFDEIKSIFNDLYNVTAKYYPLNNLLILKGEKNNVEQAKNFLSEYNLEKEVKLFNVPFSENIKVIIESVIPDSKVYDLNGKLLVFGDKNMFDEVEDLLMNVNQNNSIVEINTDIDNLEEFVKFNFGNKIEILRLNGKIFAKGNLNDLNVLKEKLRSFEQSFVSVENGKININVKDYNLKNLIDKIFSKFNLDIIFESEINKHVTLNVAEITLDDFINFLNEQGVNVRRKENIMYFNDNTKKIMVKNGLITINATNATIVEISRNVYPKFGYAVIVDSVDDDLNIVLNNATLKEFENILLKKVDITKEGSLVYIKPKGKVEEKNNVVEFKDGKFNINAENVSLREVIRQVVKGYGYSAVISKDINTLANLYVNDLNFDSFEKILNNYNIEVKKEDGIYVFDLLTSEGTKTINTFTFSVPKNVEKIQKLIEFYGGNSFVDSAAGVVIATGIDAKIAGEIRNYIEKYLNSKLALIEVRVVDEEFTNSLDLTLGELTSNIGNLSKDGFDITLTLGEMSLEKIVEKLLSVGTVNELTLKLNGKINATDKDTKILASPNVVAKSGEKASILIGDKIPIVLTTAENTQEIKYIESGVTLEITPFVNADNTIDLELNIKVSSFDWDVKNVYGLTLPLERTREFNSKISLKENETLIIGGLTREENSKTESKVPILGDLPIIGKFFKTEKNDLVKRNIIILISAKVVE</sequence>
<organism evidence="3 4">
    <name type="scientific">Thermosipho melanesiensis</name>
    <dbReference type="NCBI Taxonomy" id="46541"/>
    <lineage>
        <taxon>Bacteria</taxon>
        <taxon>Thermotogati</taxon>
        <taxon>Thermotogota</taxon>
        <taxon>Thermotogae</taxon>
        <taxon>Thermotogales</taxon>
        <taxon>Fervidobacteriaceae</taxon>
        <taxon>Thermosipho</taxon>
    </lineage>
</organism>
<dbReference type="PANTHER" id="PTHR30604">
    <property type="entry name" value="PROTEIN TRANSPORT PROTEIN HOFQ"/>
    <property type="match status" value="1"/>
</dbReference>
<dbReference type="RefSeq" id="WP_012057941.1">
    <property type="nucleotide sequence ID" value="NZ_CP007389.1"/>
</dbReference>